<reference evidence="1 2" key="1">
    <citation type="submission" date="2021-06" db="EMBL/GenBank/DDBJ databases">
        <title>Caerostris darwini draft genome.</title>
        <authorList>
            <person name="Kono N."/>
            <person name="Arakawa K."/>
        </authorList>
    </citation>
    <scope>NUCLEOTIDE SEQUENCE [LARGE SCALE GENOMIC DNA]</scope>
</reference>
<comment type="caution">
    <text evidence="1">The sequence shown here is derived from an EMBL/GenBank/DDBJ whole genome shotgun (WGS) entry which is preliminary data.</text>
</comment>
<evidence type="ECO:0000313" key="1">
    <source>
        <dbReference type="EMBL" id="GIX77951.1"/>
    </source>
</evidence>
<dbReference type="EMBL" id="BPLQ01001060">
    <property type="protein sequence ID" value="GIX77951.1"/>
    <property type="molecule type" value="Genomic_DNA"/>
</dbReference>
<evidence type="ECO:0000313" key="2">
    <source>
        <dbReference type="Proteomes" id="UP001054837"/>
    </source>
</evidence>
<accession>A0AAV4N2R6</accession>
<name>A0AAV4N2R6_9ARAC</name>
<protein>
    <submittedName>
        <fullName evidence="1">Uncharacterized protein</fullName>
    </submittedName>
</protein>
<organism evidence="1 2">
    <name type="scientific">Caerostris darwini</name>
    <dbReference type="NCBI Taxonomy" id="1538125"/>
    <lineage>
        <taxon>Eukaryota</taxon>
        <taxon>Metazoa</taxon>
        <taxon>Ecdysozoa</taxon>
        <taxon>Arthropoda</taxon>
        <taxon>Chelicerata</taxon>
        <taxon>Arachnida</taxon>
        <taxon>Araneae</taxon>
        <taxon>Araneomorphae</taxon>
        <taxon>Entelegynae</taxon>
        <taxon>Araneoidea</taxon>
        <taxon>Araneidae</taxon>
        <taxon>Caerostris</taxon>
    </lineage>
</organism>
<dbReference type="Proteomes" id="UP001054837">
    <property type="component" value="Unassembled WGS sequence"/>
</dbReference>
<keyword evidence="2" id="KW-1185">Reference proteome</keyword>
<dbReference type="AlphaFoldDB" id="A0AAV4N2R6"/>
<proteinExistence type="predicted"/>
<sequence length="114" mass="12438">MPFNNEKAWECKKPHKSAFFGAKCVPVHLTKTNVTNGLNCIELRGKAFVPSSLRVHKYRDGSEGLISLLGSYSEDNLASLGPMECRPPSCSGELMMVTDVSTLSCCVAQNGLWT</sequence>
<gene>
    <name evidence="1" type="ORF">CDAR_601511</name>
</gene>